<keyword evidence="1" id="KW-0238">DNA-binding</keyword>
<dbReference type="Gene3D" id="1.10.30.10">
    <property type="entry name" value="High mobility group box domain"/>
    <property type="match status" value="1"/>
</dbReference>
<name>A0A1J4JEU6_9EUKA</name>
<dbReference type="SMART" id="SM00398">
    <property type="entry name" value="HMG"/>
    <property type="match status" value="1"/>
</dbReference>
<sequence>MFLLKLADLIFGHSKEKNNTKNDSLSQSSSNGSFQKTIDNIGESSVSSVFNNIASSFSSEKNTQNSTNSANNDPSCNYHQPHGLNPDSAQTENSYFKNGQSCNLSNEKMFGFAQLSFMKNCVSYEGVWSISVRDYGVFLLFKTPDRFVALNEKLSKDMNFIIYPTKATFVIYNANSHDVEYCTLNFSSVSDRSEFLSAISQFCPVNIVNSEEHNQPHIFNNHQTNFNYNNSQAKNEYISKTNYSARNNFQNHNASKVINNNDQKKQRKKENKEQREQNRERLIFNNPAFSATINKKGVPTKYKKARTAYNFFVSEKRLQVIERYPDINQTDLMKEIALLWKACSPEDKKKYKIMAEEDHARAEAEKKLFLHPPKTQKKKAPIVSHEHKQKHGHEQKHKHHSNSKGRSHFYDFLRQNIFTPKHAPVHEESEYEYVYYSDYYEEDDDYDEEEIDILISSDSDPCQRHAAVRSNFNNNRNKYSKHNDTIDLNDRSSRIKFL</sequence>
<dbReference type="AlphaFoldDB" id="A0A1J4JEU6"/>
<evidence type="ECO:0000313" key="5">
    <source>
        <dbReference type="Proteomes" id="UP000179807"/>
    </source>
</evidence>
<feature type="region of interest" description="Disordered" evidence="2">
    <location>
        <begin position="373"/>
        <end position="405"/>
    </location>
</feature>
<evidence type="ECO:0000259" key="3">
    <source>
        <dbReference type="PROSITE" id="PS50118"/>
    </source>
</evidence>
<reference evidence="4" key="1">
    <citation type="submission" date="2016-10" db="EMBL/GenBank/DDBJ databases">
        <authorList>
            <person name="Benchimol M."/>
            <person name="Almeida L.G."/>
            <person name="Vasconcelos A.T."/>
            <person name="Perreira-Neves A."/>
            <person name="Rosa I.A."/>
            <person name="Tasca T."/>
            <person name="Bogo M.R."/>
            <person name="de Souza W."/>
        </authorList>
    </citation>
    <scope>NUCLEOTIDE SEQUENCE [LARGE SCALE GENOMIC DNA]</scope>
    <source>
        <strain evidence="4">K</strain>
    </source>
</reference>
<dbReference type="CDD" id="cd00084">
    <property type="entry name" value="HMG-box_SF"/>
    <property type="match status" value="1"/>
</dbReference>
<organism evidence="4 5">
    <name type="scientific">Tritrichomonas foetus</name>
    <dbReference type="NCBI Taxonomy" id="1144522"/>
    <lineage>
        <taxon>Eukaryota</taxon>
        <taxon>Metamonada</taxon>
        <taxon>Parabasalia</taxon>
        <taxon>Tritrichomonadida</taxon>
        <taxon>Tritrichomonadidae</taxon>
        <taxon>Tritrichomonas</taxon>
    </lineage>
</organism>
<feature type="DNA-binding region" description="HMG box" evidence="1">
    <location>
        <begin position="302"/>
        <end position="370"/>
    </location>
</feature>
<dbReference type="OrthoDB" id="1919336at2759"/>
<gene>
    <name evidence="4" type="ORF">TRFO_36106</name>
</gene>
<dbReference type="RefSeq" id="XP_068350811.1">
    <property type="nucleotide sequence ID" value="XM_068510635.1"/>
</dbReference>
<dbReference type="SUPFAM" id="SSF47095">
    <property type="entry name" value="HMG-box"/>
    <property type="match status" value="1"/>
</dbReference>
<dbReference type="InterPro" id="IPR009071">
    <property type="entry name" value="HMG_box_dom"/>
</dbReference>
<feature type="region of interest" description="Disordered" evidence="2">
    <location>
        <begin position="252"/>
        <end position="278"/>
    </location>
</feature>
<keyword evidence="5" id="KW-1185">Reference proteome</keyword>
<comment type="caution">
    <text evidence="4">The sequence shown here is derived from an EMBL/GenBank/DDBJ whole genome shotgun (WGS) entry which is preliminary data.</text>
</comment>
<dbReference type="GeneID" id="94845339"/>
<evidence type="ECO:0000313" key="4">
    <source>
        <dbReference type="EMBL" id="OHS97674.1"/>
    </source>
</evidence>
<protein>
    <recommendedName>
        <fullName evidence="3">HMG box domain-containing protein</fullName>
    </recommendedName>
</protein>
<feature type="compositionally biased region" description="Basic residues" evidence="2">
    <location>
        <begin position="387"/>
        <end position="405"/>
    </location>
</feature>
<accession>A0A1J4JEU6</accession>
<evidence type="ECO:0000256" key="2">
    <source>
        <dbReference type="SAM" id="MobiDB-lite"/>
    </source>
</evidence>
<proteinExistence type="predicted"/>
<keyword evidence="1" id="KW-0539">Nucleus</keyword>
<dbReference type="PROSITE" id="PS50118">
    <property type="entry name" value="HMG_BOX_2"/>
    <property type="match status" value="1"/>
</dbReference>
<dbReference type="Proteomes" id="UP000179807">
    <property type="component" value="Unassembled WGS sequence"/>
</dbReference>
<dbReference type="EMBL" id="MLAK01001102">
    <property type="protein sequence ID" value="OHS97674.1"/>
    <property type="molecule type" value="Genomic_DNA"/>
</dbReference>
<dbReference type="InterPro" id="IPR036910">
    <property type="entry name" value="HMG_box_dom_sf"/>
</dbReference>
<evidence type="ECO:0000256" key="1">
    <source>
        <dbReference type="PROSITE-ProRule" id="PRU00267"/>
    </source>
</evidence>
<feature type="compositionally biased region" description="Polar residues" evidence="2">
    <location>
        <begin position="59"/>
        <end position="78"/>
    </location>
</feature>
<dbReference type="Pfam" id="PF00505">
    <property type="entry name" value="HMG_box"/>
    <property type="match status" value="1"/>
</dbReference>
<dbReference type="GO" id="GO:0005634">
    <property type="term" value="C:nucleus"/>
    <property type="evidence" value="ECO:0007669"/>
    <property type="project" value="UniProtKB-UniRule"/>
</dbReference>
<dbReference type="VEuPathDB" id="TrichDB:TRFO_36106"/>
<dbReference type="GO" id="GO:0003677">
    <property type="term" value="F:DNA binding"/>
    <property type="evidence" value="ECO:0007669"/>
    <property type="project" value="UniProtKB-UniRule"/>
</dbReference>
<feature type="region of interest" description="Disordered" evidence="2">
    <location>
        <begin position="59"/>
        <end position="90"/>
    </location>
</feature>
<feature type="domain" description="HMG box" evidence="3">
    <location>
        <begin position="302"/>
        <end position="370"/>
    </location>
</feature>